<sequence>MIRTVSSPRDPLAEAGAADAVAGRAWPTRSPAPGSIGLMPEEESMVLLMTGSRKGVGAVCKPYRRMAAEL</sequence>
<dbReference type="EMBL" id="AKGD01000002">
    <property type="protein sequence ID" value="EIT69315.1"/>
    <property type="molecule type" value="Genomic_DNA"/>
</dbReference>
<reference evidence="2 3" key="1">
    <citation type="journal article" date="2012" name="J. Bacteriol.">
        <title>Genome Sequence of n-Alkane-Degrading Hydrocarboniphaga effusa Strain AP103T (ATCC BAA-332T).</title>
        <authorList>
            <person name="Chang H.K."/>
            <person name="Zylstra G.J."/>
            <person name="Chae J.C."/>
        </authorList>
    </citation>
    <scope>NUCLEOTIDE SEQUENCE [LARGE SCALE GENOMIC DNA]</scope>
    <source>
        <strain evidence="2 3">AP103</strain>
    </source>
</reference>
<protein>
    <submittedName>
        <fullName evidence="2">Uncharacterized protein</fullName>
    </submittedName>
</protein>
<organism evidence="2 3">
    <name type="scientific">Hydrocarboniphaga effusa AP103</name>
    <dbReference type="NCBI Taxonomy" id="1172194"/>
    <lineage>
        <taxon>Bacteria</taxon>
        <taxon>Pseudomonadati</taxon>
        <taxon>Pseudomonadota</taxon>
        <taxon>Gammaproteobacteria</taxon>
        <taxon>Nevskiales</taxon>
        <taxon>Nevskiaceae</taxon>
        <taxon>Hydrocarboniphaga</taxon>
    </lineage>
</organism>
<evidence type="ECO:0000313" key="2">
    <source>
        <dbReference type="EMBL" id="EIT69315.1"/>
    </source>
</evidence>
<dbReference type="STRING" id="1172194.WQQ_28970"/>
<feature type="region of interest" description="Disordered" evidence="1">
    <location>
        <begin position="1"/>
        <end position="37"/>
    </location>
</feature>
<dbReference type="AlphaFoldDB" id="I8T5U0"/>
<evidence type="ECO:0000313" key="3">
    <source>
        <dbReference type="Proteomes" id="UP000003704"/>
    </source>
</evidence>
<accession>I8T5U0</accession>
<keyword evidence="3" id="KW-1185">Reference proteome</keyword>
<gene>
    <name evidence="2" type="ORF">WQQ_28970</name>
</gene>
<evidence type="ECO:0000256" key="1">
    <source>
        <dbReference type="SAM" id="MobiDB-lite"/>
    </source>
</evidence>
<name>I8T5U0_9GAMM</name>
<comment type="caution">
    <text evidence="2">The sequence shown here is derived from an EMBL/GenBank/DDBJ whole genome shotgun (WGS) entry which is preliminary data.</text>
</comment>
<proteinExistence type="predicted"/>
<dbReference type="Proteomes" id="UP000003704">
    <property type="component" value="Unassembled WGS sequence"/>
</dbReference>
<feature type="compositionally biased region" description="Low complexity" evidence="1">
    <location>
        <begin position="13"/>
        <end position="25"/>
    </location>
</feature>